<feature type="region of interest" description="Disordered" evidence="4">
    <location>
        <begin position="1955"/>
        <end position="1985"/>
    </location>
</feature>
<evidence type="ECO:0000256" key="4">
    <source>
        <dbReference type="SAM" id="MobiDB-lite"/>
    </source>
</evidence>
<feature type="domain" description="EF-hand" evidence="7">
    <location>
        <begin position="424"/>
        <end position="459"/>
    </location>
</feature>
<feature type="region of interest" description="Disordered" evidence="4">
    <location>
        <begin position="508"/>
        <end position="557"/>
    </location>
</feature>
<dbReference type="InterPro" id="IPR000719">
    <property type="entry name" value="Prot_kinase_dom"/>
</dbReference>
<dbReference type="CDD" id="cd00201">
    <property type="entry name" value="WW"/>
    <property type="match status" value="3"/>
</dbReference>
<feature type="region of interest" description="Disordered" evidence="4">
    <location>
        <begin position="1081"/>
        <end position="1180"/>
    </location>
</feature>
<dbReference type="GO" id="GO:0005524">
    <property type="term" value="F:ATP binding"/>
    <property type="evidence" value="ECO:0007669"/>
    <property type="project" value="InterPro"/>
</dbReference>
<feature type="domain" description="WW" evidence="6">
    <location>
        <begin position="1926"/>
        <end position="1959"/>
    </location>
</feature>
<feature type="domain" description="EF-hand" evidence="7">
    <location>
        <begin position="388"/>
        <end position="423"/>
    </location>
</feature>
<dbReference type="PROSITE" id="PS50020">
    <property type="entry name" value="WW_DOMAIN_2"/>
    <property type="match status" value="3"/>
</dbReference>
<evidence type="ECO:0000259" key="6">
    <source>
        <dbReference type="PROSITE" id="PS50020"/>
    </source>
</evidence>
<dbReference type="InterPro" id="IPR001202">
    <property type="entry name" value="WW_dom"/>
</dbReference>
<dbReference type="Gene3D" id="1.10.510.10">
    <property type="entry name" value="Transferase(Phosphotransferase) domain 1"/>
    <property type="match status" value="1"/>
</dbReference>
<dbReference type="CDD" id="cd00051">
    <property type="entry name" value="EFh"/>
    <property type="match status" value="1"/>
</dbReference>
<dbReference type="SUPFAM" id="SSF47473">
    <property type="entry name" value="EF-hand"/>
    <property type="match status" value="1"/>
</dbReference>
<feature type="coiled-coil region" evidence="3">
    <location>
        <begin position="1640"/>
        <end position="1674"/>
    </location>
</feature>
<dbReference type="EMBL" id="BRYA01000054">
    <property type="protein sequence ID" value="GMI35392.1"/>
    <property type="molecule type" value="Genomic_DNA"/>
</dbReference>
<keyword evidence="9" id="KW-1185">Reference proteome</keyword>
<accession>A0A9W7L786</accession>
<feature type="coiled-coil region" evidence="3">
    <location>
        <begin position="2333"/>
        <end position="2360"/>
    </location>
</feature>
<evidence type="ECO:0000259" key="7">
    <source>
        <dbReference type="PROSITE" id="PS50222"/>
    </source>
</evidence>
<comment type="similarity">
    <text evidence="2">Belongs to the protein kinase superfamily. Ser/Thr protein kinase family. CDPK subfamily.</text>
</comment>
<gene>
    <name evidence="8" type="ORF">TrCOL_g6353</name>
</gene>
<dbReference type="GO" id="GO:0006974">
    <property type="term" value="P:DNA damage response"/>
    <property type="evidence" value="ECO:0007669"/>
    <property type="project" value="TreeGrafter"/>
</dbReference>
<feature type="compositionally biased region" description="Basic and acidic residues" evidence="4">
    <location>
        <begin position="512"/>
        <end position="555"/>
    </location>
</feature>
<dbReference type="GO" id="GO:0004674">
    <property type="term" value="F:protein serine/threonine kinase activity"/>
    <property type="evidence" value="ECO:0007669"/>
    <property type="project" value="TreeGrafter"/>
</dbReference>
<feature type="compositionally biased region" description="Basic residues" evidence="4">
    <location>
        <begin position="822"/>
        <end position="831"/>
    </location>
</feature>
<dbReference type="Gene3D" id="2.20.70.10">
    <property type="match status" value="3"/>
</dbReference>
<dbReference type="Pfam" id="PF00168">
    <property type="entry name" value="C2"/>
    <property type="match status" value="1"/>
</dbReference>
<evidence type="ECO:0000256" key="2">
    <source>
        <dbReference type="ARBA" id="ARBA00024334"/>
    </source>
</evidence>
<feature type="region of interest" description="Disordered" evidence="4">
    <location>
        <begin position="158"/>
        <end position="218"/>
    </location>
</feature>
<feature type="compositionally biased region" description="Basic and acidic residues" evidence="4">
    <location>
        <begin position="1125"/>
        <end position="1134"/>
    </location>
</feature>
<feature type="domain" description="WW" evidence="6">
    <location>
        <begin position="244"/>
        <end position="277"/>
    </location>
</feature>
<dbReference type="Proteomes" id="UP001165065">
    <property type="component" value="Unassembled WGS sequence"/>
</dbReference>
<dbReference type="InterPro" id="IPR002048">
    <property type="entry name" value="EF_hand_dom"/>
</dbReference>
<keyword evidence="3" id="KW-0175">Coiled coil</keyword>
<feature type="compositionally biased region" description="Basic and acidic residues" evidence="4">
    <location>
        <begin position="158"/>
        <end position="169"/>
    </location>
</feature>
<dbReference type="SUPFAM" id="SSF51045">
    <property type="entry name" value="WW domain"/>
    <property type="match status" value="3"/>
</dbReference>
<comment type="caution">
    <text evidence="8">The sequence shown here is derived from an EMBL/GenBank/DDBJ whole genome shotgun (WGS) entry which is preliminary data.</text>
</comment>
<dbReference type="GO" id="GO:0005509">
    <property type="term" value="F:calcium ion binding"/>
    <property type="evidence" value="ECO:0007669"/>
    <property type="project" value="InterPro"/>
</dbReference>
<dbReference type="InterPro" id="IPR053235">
    <property type="entry name" value="Ser_Thr_kinase"/>
</dbReference>
<dbReference type="PROSITE" id="PS01159">
    <property type="entry name" value="WW_DOMAIN_1"/>
    <property type="match status" value="1"/>
</dbReference>
<feature type="compositionally biased region" description="Low complexity" evidence="4">
    <location>
        <begin position="276"/>
        <end position="290"/>
    </location>
</feature>
<feature type="compositionally biased region" description="Polar residues" evidence="4">
    <location>
        <begin position="181"/>
        <end position="190"/>
    </location>
</feature>
<dbReference type="InterPro" id="IPR036020">
    <property type="entry name" value="WW_dom_sf"/>
</dbReference>
<dbReference type="SUPFAM" id="SSF56112">
    <property type="entry name" value="Protein kinase-like (PK-like)"/>
    <property type="match status" value="1"/>
</dbReference>
<evidence type="ECO:0000259" key="5">
    <source>
        <dbReference type="PROSITE" id="PS50011"/>
    </source>
</evidence>
<dbReference type="Gene3D" id="1.10.238.10">
    <property type="entry name" value="EF-hand"/>
    <property type="match status" value="1"/>
</dbReference>
<evidence type="ECO:0000256" key="3">
    <source>
        <dbReference type="SAM" id="Coils"/>
    </source>
</evidence>
<dbReference type="PANTHER" id="PTHR24361">
    <property type="entry name" value="MITOGEN-ACTIVATED KINASE KINASE KINASE"/>
    <property type="match status" value="1"/>
</dbReference>
<dbReference type="CDD" id="cd00030">
    <property type="entry name" value="C2"/>
    <property type="match status" value="1"/>
</dbReference>
<feature type="compositionally biased region" description="Basic and acidic residues" evidence="4">
    <location>
        <begin position="1161"/>
        <end position="1171"/>
    </location>
</feature>
<dbReference type="SUPFAM" id="SSF49562">
    <property type="entry name" value="C2 domain (Calcium/lipid-binding domain, CaLB)"/>
    <property type="match status" value="1"/>
</dbReference>
<dbReference type="Pfam" id="PF13499">
    <property type="entry name" value="EF-hand_7"/>
    <property type="match status" value="1"/>
</dbReference>
<evidence type="ECO:0000313" key="8">
    <source>
        <dbReference type="EMBL" id="GMI35392.1"/>
    </source>
</evidence>
<dbReference type="Pfam" id="PF00069">
    <property type="entry name" value="Pkinase"/>
    <property type="match status" value="1"/>
</dbReference>
<dbReference type="PANTHER" id="PTHR24361:SF613">
    <property type="entry name" value="NUCLEAR RECEPTOR-BINDING PROTEIN-RELATED"/>
    <property type="match status" value="1"/>
</dbReference>
<evidence type="ECO:0000256" key="1">
    <source>
        <dbReference type="ARBA" id="ARBA00022837"/>
    </source>
</evidence>
<feature type="region of interest" description="Disordered" evidence="4">
    <location>
        <begin position="1"/>
        <end position="45"/>
    </location>
</feature>
<proteinExistence type="inferred from homology"/>
<dbReference type="InterPro" id="IPR018247">
    <property type="entry name" value="EF_Hand_1_Ca_BS"/>
</dbReference>
<dbReference type="GO" id="GO:0005737">
    <property type="term" value="C:cytoplasm"/>
    <property type="evidence" value="ECO:0007669"/>
    <property type="project" value="TreeGrafter"/>
</dbReference>
<feature type="coiled-coil region" evidence="3">
    <location>
        <begin position="699"/>
        <end position="734"/>
    </location>
</feature>
<evidence type="ECO:0000313" key="9">
    <source>
        <dbReference type="Proteomes" id="UP001165065"/>
    </source>
</evidence>
<feature type="compositionally biased region" description="Basic and acidic residues" evidence="4">
    <location>
        <begin position="765"/>
        <end position="784"/>
    </location>
</feature>
<dbReference type="Pfam" id="PF00397">
    <property type="entry name" value="WW"/>
    <property type="match status" value="3"/>
</dbReference>
<dbReference type="SMART" id="SM00456">
    <property type="entry name" value="WW"/>
    <property type="match status" value="3"/>
</dbReference>
<dbReference type="CDD" id="cd00180">
    <property type="entry name" value="PKc"/>
    <property type="match status" value="1"/>
</dbReference>
<dbReference type="OrthoDB" id="195157at2759"/>
<feature type="compositionally biased region" description="Basic and acidic residues" evidence="4">
    <location>
        <begin position="798"/>
        <end position="821"/>
    </location>
</feature>
<feature type="compositionally biased region" description="Basic and acidic residues" evidence="4">
    <location>
        <begin position="835"/>
        <end position="868"/>
    </location>
</feature>
<dbReference type="InterPro" id="IPR035892">
    <property type="entry name" value="C2_domain_sf"/>
</dbReference>
<feature type="domain" description="WW" evidence="6">
    <location>
        <begin position="204"/>
        <end position="237"/>
    </location>
</feature>
<reference evidence="9" key="1">
    <citation type="journal article" date="2023" name="Commun. Biol.">
        <title>Genome analysis of Parmales, the sister group of diatoms, reveals the evolutionary specialization of diatoms from phago-mixotrophs to photoautotrophs.</title>
        <authorList>
            <person name="Ban H."/>
            <person name="Sato S."/>
            <person name="Yoshikawa S."/>
            <person name="Yamada K."/>
            <person name="Nakamura Y."/>
            <person name="Ichinomiya M."/>
            <person name="Sato N."/>
            <person name="Blanc-Mathieu R."/>
            <person name="Endo H."/>
            <person name="Kuwata A."/>
            <person name="Ogata H."/>
        </authorList>
    </citation>
    <scope>NUCLEOTIDE SEQUENCE [LARGE SCALE GENOMIC DNA]</scope>
</reference>
<dbReference type="InterPro" id="IPR011009">
    <property type="entry name" value="Kinase-like_dom_sf"/>
</dbReference>
<name>A0A9W7L786_9STRA</name>
<dbReference type="PROSITE" id="PS50222">
    <property type="entry name" value="EF_HAND_2"/>
    <property type="match status" value="2"/>
</dbReference>
<keyword evidence="1" id="KW-0106">Calcium</keyword>
<dbReference type="InterPro" id="IPR000008">
    <property type="entry name" value="C2_dom"/>
</dbReference>
<dbReference type="InterPro" id="IPR011992">
    <property type="entry name" value="EF-hand-dom_pair"/>
</dbReference>
<organism evidence="8 9">
    <name type="scientific">Triparma columacea</name>
    <dbReference type="NCBI Taxonomy" id="722753"/>
    <lineage>
        <taxon>Eukaryota</taxon>
        <taxon>Sar</taxon>
        <taxon>Stramenopiles</taxon>
        <taxon>Ochrophyta</taxon>
        <taxon>Bolidophyceae</taxon>
        <taxon>Parmales</taxon>
        <taxon>Triparmaceae</taxon>
        <taxon>Triparma</taxon>
    </lineage>
</organism>
<dbReference type="PROSITE" id="PS00018">
    <property type="entry name" value="EF_HAND_1"/>
    <property type="match status" value="2"/>
</dbReference>
<evidence type="ECO:0008006" key="10">
    <source>
        <dbReference type="Google" id="ProtNLM"/>
    </source>
</evidence>
<sequence length="2706" mass="307008">MSKKAEIPINSIPGGSSGQDLQNTTAPHQQPEQPESEWESKMNAATGKEVVVNRNTGEAFIEIEAEDGSLLGGILSAAASSETNQDVSPLKEDMMEVEAVGVAPFVAPSGKVLQYQSDSDADDDEVSYNPEDIDRSNIAVQKLSIFTENSLTSIKKEKERLEKEAAEFQDHEEEDEGGNTLVISGPNSVTSNSSPLKDDKLSSSDLENPWTEVDDGAGNTYYHNIATGEASWEKPERFGEVNGAQAGSNWVEHKDDDGNVYYLDTKTGQTSWTKPSQAGASPAASASSYSTPGKGSAIEKLDETEEELELLDGNEADEWPVIDELVGTVGSGYAKRIGMSTEDYAQLTGVKLNFEKVDDLGLFASATKGFEEVTLELVYSELDKIMSKSFHEINKTFRDIDDNGDGTLQPEEFKKALLSHGMKLNDKSFEILWREFDVDGDGSITYREFVNKYISKKDKEVPNFHPWSIYPWKMVDAGTFIYYQNEITGRTQREMPKPAFEKKIEALSMLTPRDEDNPNDFMWREGPEEERRRRRFERQEKRKKEEKERRRREEPTEFEQVEDVVEDLVHTVEYELTEEKIIAEYDSEVLKRSVWHPATISFFMKDLPLGGQGNRDLHIESRKLVTDMDFLETKVTMGGEVVNWHPLAKKPYKTKGQNLWAKMTNAEGVTKAFGNIARRVTRQSKKSGSGQGFSLSAIGKAALSEIQKEEEERKNKLEEAIVGLSTANDAISEEETGIKPQSTAMKLVSVLRSKTKTLASTSKADGAKDGDDEGGKTPGGEKKTIFKMPKMPWSGKKGSLEKQNEVKIETPDEVRERERTERRSRRTRGSRGSRGSRDSRDSADSKGSDAEGKGSEGETKESAENKVDSDDEAEAKKKKEKKGILSKIKNPFKKVKTAEEIEEEVRKAKALVYGEDRTDANEIVRKAKEEKARQERPWEHPREAPVEVARVHLTIASHAPKLISERNVKVKQQDGTSTSRVVIDGEKRKKWERKLVKELAEIAGIPIKHVTIDEVTNRDTEQGYFEGKTWIIGTEGEFKSVQQKYIEVEEKKKEERERARSSSFVDDFKKRAEKVNFPSLVVTPKNMKGGKDMGPGQATQDDASPSPELQLPDIMNKKAPIRADASSDKNENRHAPPKSKKRDFIKAMGRRNEQGVGSRWGQDDTKNSDVKRVKRRASNAAGAMEDRLAELFKNTERSVKKNREKAMVEFDKSDAYDNKKKIGSADEKKELKDKLMARCLPSLADDEGGSLLSALKFKGSDHKRCNIVVTFTSSPYVQALKSAVRVTKATTEGIGVPPNSLVSTCVKCKPDAFGEKKLFDEWEHYWVNFISPVFFGYSTRKRFREKTKHKVILGAPKVKVEKSKRTLLEGEYDRACAEYKRRFARGEVAEEYWTPEQLQAHTSKERAEFKLQLHIKHLKRIEKKEALLQSPEPWMRPKAKPKPFTKDQVAKWEKKFHKKEIRQRKKEREKKKELHEKNRRDMMMRVWNRKVQQWLRDKLISFNANKNEVAQRMGRIVKEEEDTHLKFVQEEMDADKIDAANKELSRKQQKAKDEEQEVIKIFRELAGYERVVKKRDLLYGLGESKKLKERAKKLNSLKPLVTSPEFINAFMVSPVLFSGSVDLDEFKTFCQSVYTVGNLYLDAKRLLKEEKEAKEKKEEEKVNRREELRKLRAQQAAKRAKDVAAKKEFEAGKIKGVYFRADQKRFRDESGEVWKKFHHKYIIRLPGSSISYDCETRRRKWEYDMKKMMEDESSWRSNWSDYHDVQKETRKKMFVAMTERRIEENKRRLTKMQKQTIKLALSDMVATVERRAWVENEVASVLFGITERVSEAEGARLQELGIVFGWHEEEGGEHHQGVKKLSKKRAEALYLELHDGGERNDFDAFWGCVRHLEKLTVRLLAEFLYKYRDSSDLDLQQGTYELEMHEDLPQGWRMVSDEEKQVWYENDITGVSQWERPSRKGKVGTREGGGSEGLEGEGQEKGGDDDEFALTFAIDKLSKVSIAPSTGSNLGEFYESTTKEKAREEQMQALSIRSSVAGAGITAGVKGTQHRPSLKEMGKSMTIKEQLVQARELVRKENTVAATMANSGGSKDEVNAGCGRLIGDSVGSKVSIEMFDMDTFGKGDFLGVVVVPFEKLCNPPGDGSVFELDLKRAPAGSINDSLSVENVKGVVGLSLQALKLNEETDKIEEWTLKVMYAKGIAKADMFGKSDPICFVKWGEQDIGKTRCIKNTLDPVWDGGEDETFRLPTDEARKKDEAATSILKKTMQKTKALGDALSSRKKIFGNILKKGIGNVKMFAGIARTAKMKVEEEVESRLKFWDEETTREEMERRYMAREEVRQKKLEEVRTRARERNARDEQESGHRSYLDIVNKCRSLRSGLLRYKWHRTLHMNSQHEMLSQVQDPSSGKYYVVKMLPCEYDEDCERTIAEAELIEDVTHPGVVRVKSVQRHLIQKFTDMGSATERWHLAIFVNEWCEGGKLTDYLSRVDYLKVPGRQMQMWCQQACAGLKAIHELGICHRNLNPGNVYLDSSGKAKIGGFAAFKFPRGPGCGFSYGRTDVGTPAIIAPEVDDGYEVTTKADMWAFGCCMYYWCTGTLPDLRITGVENALKNVSLHFGERIRGAIRMCLQVHPDVRNNAEEVWMYLSVVDAMQKKKKRAMGRLRGMIGAKQGIGHGNKGKLMGVVDMAQQNKLKLKLLVDKAKAGGGD</sequence>
<feature type="region of interest" description="Disordered" evidence="4">
    <location>
        <begin position="269"/>
        <end position="299"/>
    </location>
</feature>
<dbReference type="SMART" id="SM00054">
    <property type="entry name" value="EFh"/>
    <property type="match status" value="2"/>
</dbReference>
<feature type="domain" description="Protein kinase" evidence="5">
    <location>
        <begin position="2383"/>
        <end position="2646"/>
    </location>
</feature>
<feature type="region of interest" description="Disordered" evidence="4">
    <location>
        <begin position="758"/>
        <end position="890"/>
    </location>
</feature>
<dbReference type="Gene3D" id="2.60.40.150">
    <property type="entry name" value="C2 domain"/>
    <property type="match status" value="1"/>
</dbReference>
<feature type="compositionally biased region" description="Basic and acidic residues" evidence="4">
    <location>
        <begin position="1142"/>
        <end position="1153"/>
    </location>
</feature>
<protein>
    <recommendedName>
        <fullName evidence="10">Calmodulin</fullName>
    </recommendedName>
</protein>
<dbReference type="PROSITE" id="PS50011">
    <property type="entry name" value="PROTEIN_KINASE_DOM"/>
    <property type="match status" value="1"/>
</dbReference>